<keyword evidence="3" id="KW-1185">Reference proteome</keyword>
<sequence>MSTTAASPAHSLARLALVAVLSAACWLAWMGWDTQYQVDPATGDATGPYEAWQVIGCAVSLVGVAVLAVRLLGAGWAVPVVAVAFTLAWVGTSAPSDESGLWAVGAVLVLLGTAVGTVVVALVVRAVRRRGRPRHDAA</sequence>
<keyword evidence="1" id="KW-0812">Transmembrane</keyword>
<dbReference type="KEGG" id="cfl:Cfla_0486"/>
<gene>
    <name evidence="2" type="ordered locus">Cfla_0486</name>
</gene>
<dbReference type="AlphaFoldDB" id="D5UHX7"/>
<evidence type="ECO:0000313" key="2">
    <source>
        <dbReference type="EMBL" id="ADG73401.1"/>
    </source>
</evidence>
<proteinExistence type="predicted"/>
<feature type="transmembrane region" description="Helical" evidence="1">
    <location>
        <begin position="100"/>
        <end position="124"/>
    </location>
</feature>
<feature type="transmembrane region" description="Helical" evidence="1">
    <location>
        <begin position="51"/>
        <end position="69"/>
    </location>
</feature>
<feature type="transmembrane region" description="Helical" evidence="1">
    <location>
        <begin position="76"/>
        <end position="94"/>
    </location>
</feature>
<evidence type="ECO:0000256" key="1">
    <source>
        <dbReference type="SAM" id="Phobius"/>
    </source>
</evidence>
<dbReference type="eggNOG" id="ENOG5032YYU">
    <property type="taxonomic scope" value="Bacteria"/>
</dbReference>
<organism evidence="2 3">
    <name type="scientific">Cellulomonas flavigena (strain ATCC 482 / DSM 20109 / BCRC 11376 / JCM 18109 / NBRC 3775 / NCIMB 8073 / NRS 134)</name>
    <dbReference type="NCBI Taxonomy" id="446466"/>
    <lineage>
        <taxon>Bacteria</taxon>
        <taxon>Bacillati</taxon>
        <taxon>Actinomycetota</taxon>
        <taxon>Actinomycetes</taxon>
        <taxon>Micrococcales</taxon>
        <taxon>Cellulomonadaceae</taxon>
        <taxon>Cellulomonas</taxon>
    </lineage>
</organism>
<dbReference type="EMBL" id="CP001964">
    <property type="protein sequence ID" value="ADG73401.1"/>
    <property type="molecule type" value="Genomic_DNA"/>
</dbReference>
<protein>
    <submittedName>
        <fullName evidence="2">Uncharacterized protein</fullName>
    </submittedName>
</protein>
<reference evidence="2 3" key="1">
    <citation type="journal article" date="2010" name="Stand. Genomic Sci.">
        <title>Complete genome sequence of Cellulomonas flavigena type strain (134).</title>
        <authorList>
            <person name="Abt B."/>
            <person name="Foster B."/>
            <person name="Lapidus A."/>
            <person name="Clum A."/>
            <person name="Sun H."/>
            <person name="Pukall R."/>
            <person name="Lucas S."/>
            <person name="Glavina Del Rio T."/>
            <person name="Nolan M."/>
            <person name="Tice H."/>
            <person name="Cheng J.F."/>
            <person name="Pitluck S."/>
            <person name="Liolios K."/>
            <person name="Ivanova N."/>
            <person name="Mavromatis K."/>
            <person name="Ovchinnikova G."/>
            <person name="Pati A."/>
            <person name="Goodwin L."/>
            <person name="Chen A."/>
            <person name="Palaniappan K."/>
            <person name="Land M."/>
            <person name="Hauser L."/>
            <person name="Chang Y.J."/>
            <person name="Jeffries C.D."/>
            <person name="Rohde M."/>
            <person name="Goker M."/>
            <person name="Woyke T."/>
            <person name="Bristow J."/>
            <person name="Eisen J.A."/>
            <person name="Markowitz V."/>
            <person name="Hugenholtz P."/>
            <person name="Kyrpides N.C."/>
            <person name="Klenk H.P."/>
        </authorList>
    </citation>
    <scope>NUCLEOTIDE SEQUENCE [LARGE SCALE GENOMIC DNA]</scope>
    <source>
        <strain evidence="3">ATCC 482 / DSM 20109 / BCRC 11376 / JCM 18109 / NBRC 3775 / NCIMB 8073 / NRS 134</strain>
    </source>
</reference>
<dbReference type="RefSeq" id="WP_013115735.1">
    <property type="nucleotide sequence ID" value="NC_014151.1"/>
</dbReference>
<evidence type="ECO:0000313" key="3">
    <source>
        <dbReference type="Proteomes" id="UP000000849"/>
    </source>
</evidence>
<keyword evidence="1" id="KW-1133">Transmembrane helix</keyword>
<feature type="transmembrane region" description="Helical" evidence="1">
    <location>
        <begin position="12"/>
        <end position="31"/>
    </location>
</feature>
<keyword evidence="1" id="KW-0472">Membrane</keyword>
<dbReference type="Proteomes" id="UP000000849">
    <property type="component" value="Chromosome"/>
</dbReference>
<name>D5UHX7_CELFN</name>
<accession>D5UHX7</accession>
<dbReference type="HOGENOM" id="CLU_133844_0_0_11"/>